<reference evidence="2" key="1">
    <citation type="journal article" date="2016" name="Gigascience">
        <title>De novo construction of an expanded transcriptome assembly for the western tarnished plant bug, Lygus hesperus.</title>
        <authorList>
            <person name="Tassone E.E."/>
            <person name="Geib S.M."/>
            <person name="Hall B."/>
            <person name="Fabrick J.A."/>
            <person name="Brent C.S."/>
            <person name="Hull J.J."/>
        </authorList>
    </citation>
    <scope>NUCLEOTIDE SEQUENCE</scope>
</reference>
<dbReference type="AlphaFoldDB" id="A0A146KQB1"/>
<gene>
    <name evidence="2" type="ORF">g.13457</name>
</gene>
<feature type="non-terminal residue" evidence="2">
    <location>
        <position position="1"/>
    </location>
</feature>
<accession>A0A146KQB1</accession>
<protein>
    <submittedName>
        <fullName evidence="2">Uncharacterized protein</fullName>
    </submittedName>
</protein>
<feature type="compositionally biased region" description="Basic and acidic residues" evidence="1">
    <location>
        <begin position="289"/>
        <end position="300"/>
    </location>
</feature>
<evidence type="ECO:0000313" key="2">
    <source>
        <dbReference type="EMBL" id="JAP98702.1"/>
    </source>
</evidence>
<feature type="compositionally biased region" description="Polar residues" evidence="1">
    <location>
        <begin position="243"/>
        <end position="258"/>
    </location>
</feature>
<proteinExistence type="predicted"/>
<organism evidence="2">
    <name type="scientific">Lygus hesperus</name>
    <name type="common">Western plant bug</name>
    <dbReference type="NCBI Taxonomy" id="30085"/>
    <lineage>
        <taxon>Eukaryota</taxon>
        <taxon>Metazoa</taxon>
        <taxon>Ecdysozoa</taxon>
        <taxon>Arthropoda</taxon>
        <taxon>Hexapoda</taxon>
        <taxon>Insecta</taxon>
        <taxon>Pterygota</taxon>
        <taxon>Neoptera</taxon>
        <taxon>Paraneoptera</taxon>
        <taxon>Hemiptera</taxon>
        <taxon>Heteroptera</taxon>
        <taxon>Panheteroptera</taxon>
        <taxon>Cimicomorpha</taxon>
        <taxon>Miridae</taxon>
        <taxon>Mirini</taxon>
        <taxon>Lygus</taxon>
    </lineage>
</organism>
<feature type="region of interest" description="Disordered" evidence="1">
    <location>
        <begin position="243"/>
        <end position="343"/>
    </location>
</feature>
<dbReference type="EMBL" id="GDHC01019926">
    <property type="protein sequence ID" value="JAP98702.1"/>
    <property type="molecule type" value="Transcribed_RNA"/>
</dbReference>
<evidence type="ECO:0000256" key="1">
    <source>
        <dbReference type="SAM" id="MobiDB-lite"/>
    </source>
</evidence>
<sequence length="646" mass="71773">KVKKLRTKYCGVSCPVQSSGKDAETDGRCLSHTMQSEADVWTIRYILSKIDKDCPPARIQQYTESLRNAAQHDPDILVSNTRTADTTPDLCRRARSIPIDSRVLQNTAKSDLLRLHNQHLLQYKRLAELVSDSDTVNVENDTNIYLVLDLDHTLINTANYCNEMFEYTDQFISSMVELHPELEQFCDTSFSNLTSCTCNIFDQTISDDVIELFPHTLIYQRGGKGCVGGASWGAVSTATANTETAGVETQTTMATSKDTGAAELSAETPQSTGADAVEEKQQMRSTCSNRDKVATKERRAQPFPPTAPRGSDGTASPEVGTHTADMHASPAPEHSLRNHAPSATHANVKSRFIMFRPGTFRFLRELLKIAQNVKYSEHTYVDVVNHFLAQQGFTRSQCVEGVYTNLQLPLFHGQLRLVIYTLSSLHYAHAVVSILERRLGVQLASLFELRIVARETNAHPENSSLYRISAQKIVDYYVDKGGVDAAVSCVSGPSDATVSTTTVDAVPCTAQLSTSTAAAAQDSRQQHELYVQMLLQLLHDYIKQKRSFQEILLRCKMLLKHIVPTTEYFIPGMKIYDCYIPERAVHCSIDSILRDFINRDPTLRHMMLEYYISVIYPLSNLYPQYTAACAATPPTHIGAPAAAAAA</sequence>
<feature type="non-terminal residue" evidence="2">
    <location>
        <position position="646"/>
    </location>
</feature>
<name>A0A146KQB1_LYGHE</name>